<sequence length="175" mass="18217">MRTSSANAFSDGQATVLLADLVAQIDAGGDIDVNAAREFLANQPPNDPGDRGAVAQWLGRLCVEASDKVTTTWIPRNVASAAATILWQHGIDHKLNVSPVDKGLERLVFSPVDGVTIGGSARRINSSNIEEVALWLGIDTAVDPAATELETAGGPAHIGDIIERAESGSVKVLAA</sequence>
<comment type="caution">
    <text evidence="1">The sequence shown here is derived from an EMBL/GenBank/DDBJ whole genome shotgun (WGS) entry which is preliminary data.</text>
</comment>
<dbReference type="AlphaFoldDB" id="A0A3E0G7M3"/>
<protein>
    <submittedName>
        <fullName evidence="1">Uncharacterized protein</fullName>
    </submittedName>
</protein>
<evidence type="ECO:0000313" key="2">
    <source>
        <dbReference type="Proteomes" id="UP000256269"/>
    </source>
</evidence>
<dbReference type="RefSeq" id="WP_116182264.1">
    <property type="nucleotide sequence ID" value="NZ_CP144378.1"/>
</dbReference>
<name>A0A3E0G7M3_9PSEU</name>
<organism evidence="1 2">
    <name type="scientific">Kutzneria buriramensis</name>
    <dbReference type="NCBI Taxonomy" id="1045776"/>
    <lineage>
        <taxon>Bacteria</taxon>
        <taxon>Bacillati</taxon>
        <taxon>Actinomycetota</taxon>
        <taxon>Actinomycetes</taxon>
        <taxon>Pseudonocardiales</taxon>
        <taxon>Pseudonocardiaceae</taxon>
        <taxon>Kutzneria</taxon>
    </lineage>
</organism>
<gene>
    <name evidence="1" type="ORF">BCF44_13845</name>
</gene>
<dbReference type="Proteomes" id="UP000256269">
    <property type="component" value="Unassembled WGS sequence"/>
</dbReference>
<evidence type="ECO:0000313" key="1">
    <source>
        <dbReference type="EMBL" id="REH18058.1"/>
    </source>
</evidence>
<dbReference type="EMBL" id="QUNO01000038">
    <property type="protein sequence ID" value="REH18058.1"/>
    <property type="molecule type" value="Genomic_DNA"/>
</dbReference>
<accession>A0A3E0G7M3</accession>
<proteinExistence type="predicted"/>
<reference evidence="1 2" key="1">
    <citation type="submission" date="2018-08" db="EMBL/GenBank/DDBJ databases">
        <title>Genomic Encyclopedia of Archaeal and Bacterial Type Strains, Phase II (KMG-II): from individual species to whole genera.</title>
        <authorList>
            <person name="Goeker M."/>
        </authorList>
    </citation>
    <scope>NUCLEOTIDE SEQUENCE [LARGE SCALE GENOMIC DNA]</scope>
    <source>
        <strain evidence="1 2">DSM 45791</strain>
    </source>
</reference>
<keyword evidence="2" id="KW-1185">Reference proteome</keyword>